<dbReference type="AlphaFoldDB" id="A0AAE0JT44"/>
<dbReference type="EMBL" id="JAULSN010000013">
    <property type="protein sequence ID" value="KAK3360980.1"/>
    <property type="molecule type" value="Genomic_DNA"/>
</dbReference>
<evidence type="ECO:0000256" key="1">
    <source>
        <dbReference type="SAM" id="Phobius"/>
    </source>
</evidence>
<proteinExistence type="predicted"/>
<protein>
    <submittedName>
        <fullName evidence="3">Uncharacterized protein</fullName>
    </submittedName>
</protein>
<gene>
    <name evidence="3" type="ORF">B0T24DRAFT_599765</name>
</gene>
<dbReference type="Proteomes" id="UP001287356">
    <property type="component" value="Unassembled WGS sequence"/>
</dbReference>
<reference evidence="3" key="1">
    <citation type="journal article" date="2023" name="Mol. Phylogenet. Evol.">
        <title>Genome-scale phylogeny and comparative genomics of the fungal order Sordariales.</title>
        <authorList>
            <person name="Hensen N."/>
            <person name="Bonometti L."/>
            <person name="Westerberg I."/>
            <person name="Brannstrom I.O."/>
            <person name="Guillou S."/>
            <person name="Cros-Aarteil S."/>
            <person name="Calhoun S."/>
            <person name="Haridas S."/>
            <person name="Kuo A."/>
            <person name="Mondo S."/>
            <person name="Pangilinan J."/>
            <person name="Riley R."/>
            <person name="LaButti K."/>
            <person name="Andreopoulos B."/>
            <person name="Lipzen A."/>
            <person name="Chen C."/>
            <person name="Yan M."/>
            <person name="Daum C."/>
            <person name="Ng V."/>
            <person name="Clum A."/>
            <person name="Steindorff A."/>
            <person name="Ohm R.A."/>
            <person name="Martin F."/>
            <person name="Silar P."/>
            <person name="Natvig D.O."/>
            <person name="Lalanne C."/>
            <person name="Gautier V."/>
            <person name="Ament-Velasquez S.L."/>
            <person name="Kruys A."/>
            <person name="Hutchinson M.I."/>
            <person name="Powell A.J."/>
            <person name="Barry K."/>
            <person name="Miller A.N."/>
            <person name="Grigoriev I.V."/>
            <person name="Debuchy R."/>
            <person name="Gladieux P."/>
            <person name="Hiltunen Thoren M."/>
            <person name="Johannesson H."/>
        </authorList>
    </citation>
    <scope>NUCLEOTIDE SEQUENCE</scope>
    <source>
        <strain evidence="3">CBS 958.72</strain>
    </source>
</reference>
<reference evidence="3" key="2">
    <citation type="submission" date="2023-06" db="EMBL/GenBank/DDBJ databases">
        <authorList>
            <consortium name="Lawrence Berkeley National Laboratory"/>
            <person name="Haridas S."/>
            <person name="Hensen N."/>
            <person name="Bonometti L."/>
            <person name="Westerberg I."/>
            <person name="Brannstrom I.O."/>
            <person name="Guillou S."/>
            <person name="Cros-Aarteil S."/>
            <person name="Calhoun S."/>
            <person name="Kuo A."/>
            <person name="Mondo S."/>
            <person name="Pangilinan J."/>
            <person name="Riley R."/>
            <person name="Labutti K."/>
            <person name="Andreopoulos B."/>
            <person name="Lipzen A."/>
            <person name="Chen C."/>
            <person name="Yanf M."/>
            <person name="Daum C."/>
            <person name="Ng V."/>
            <person name="Clum A."/>
            <person name="Steindorff A."/>
            <person name="Ohm R."/>
            <person name="Martin F."/>
            <person name="Silar P."/>
            <person name="Natvig D."/>
            <person name="Lalanne C."/>
            <person name="Gautier V."/>
            <person name="Ament-Velasquez S.L."/>
            <person name="Kruys A."/>
            <person name="Hutchinson M.I."/>
            <person name="Powell A.J."/>
            <person name="Barry K."/>
            <person name="Miller A.N."/>
            <person name="Grigoriev I.V."/>
            <person name="Debuchy R."/>
            <person name="Gladieux P."/>
            <person name="Thoren M.H."/>
            <person name="Johannesson H."/>
        </authorList>
    </citation>
    <scope>NUCLEOTIDE SEQUENCE</scope>
    <source>
        <strain evidence="3">CBS 958.72</strain>
    </source>
</reference>
<keyword evidence="1" id="KW-0472">Membrane</keyword>
<keyword evidence="1" id="KW-1133">Transmembrane helix</keyword>
<feature type="chain" id="PRO_5042043893" evidence="2">
    <location>
        <begin position="21"/>
        <end position="176"/>
    </location>
</feature>
<evidence type="ECO:0000313" key="4">
    <source>
        <dbReference type="Proteomes" id="UP001287356"/>
    </source>
</evidence>
<name>A0AAE0JT44_9PEZI</name>
<accession>A0AAE0JT44</accession>
<keyword evidence="1" id="KW-0812">Transmembrane</keyword>
<evidence type="ECO:0000256" key="2">
    <source>
        <dbReference type="SAM" id="SignalP"/>
    </source>
</evidence>
<comment type="caution">
    <text evidence="3">The sequence shown here is derived from an EMBL/GenBank/DDBJ whole genome shotgun (WGS) entry which is preliminary data.</text>
</comment>
<evidence type="ECO:0000313" key="3">
    <source>
        <dbReference type="EMBL" id="KAK3360980.1"/>
    </source>
</evidence>
<sequence>MLPTLPSWAVLLTTSWSTCGGSPDRVLASVDTESGNAPQAPPAPACECKFKPKTNSVCLTRGNGFPHVMVINGSGTAWDLETLATARSEALPETPWSLGILALAWTCLLISMLGLQANTWFLVVWGVVKRRAGIGKCAFTTAPVHEMRDLVPGSLDSGSFGDASWSRAWPCSRVSR</sequence>
<keyword evidence="2" id="KW-0732">Signal</keyword>
<feature type="transmembrane region" description="Helical" evidence="1">
    <location>
        <begin position="100"/>
        <end position="128"/>
    </location>
</feature>
<organism evidence="3 4">
    <name type="scientific">Lasiosphaeria ovina</name>
    <dbReference type="NCBI Taxonomy" id="92902"/>
    <lineage>
        <taxon>Eukaryota</taxon>
        <taxon>Fungi</taxon>
        <taxon>Dikarya</taxon>
        <taxon>Ascomycota</taxon>
        <taxon>Pezizomycotina</taxon>
        <taxon>Sordariomycetes</taxon>
        <taxon>Sordariomycetidae</taxon>
        <taxon>Sordariales</taxon>
        <taxon>Lasiosphaeriaceae</taxon>
        <taxon>Lasiosphaeria</taxon>
    </lineage>
</organism>
<feature type="signal peptide" evidence="2">
    <location>
        <begin position="1"/>
        <end position="20"/>
    </location>
</feature>
<keyword evidence="4" id="KW-1185">Reference proteome</keyword>